<dbReference type="Gene3D" id="2.40.10.170">
    <property type="match status" value="1"/>
</dbReference>
<dbReference type="InterPro" id="IPR052531">
    <property type="entry name" value="CarD-like_regulator"/>
</dbReference>
<dbReference type="RefSeq" id="WP_123916412.1">
    <property type="nucleotide sequence ID" value="NZ_RKRA01000001.1"/>
</dbReference>
<dbReference type="InterPro" id="IPR036101">
    <property type="entry name" value="CarD-like/TRCF_RID_sf"/>
</dbReference>
<proteinExistence type="predicted"/>
<reference evidence="2 3" key="1">
    <citation type="submission" date="2018-11" db="EMBL/GenBank/DDBJ databases">
        <title>Sequencing the genomes of 1000 actinobacteria strains.</title>
        <authorList>
            <person name="Klenk H.-P."/>
        </authorList>
    </citation>
    <scope>NUCLEOTIDE SEQUENCE [LARGE SCALE GENOMIC DNA]</scope>
    <source>
        <strain evidence="2 3">DSM 14418</strain>
    </source>
</reference>
<comment type="caution">
    <text evidence="2">The sequence shown here is derived from an EMBL/GenBank/DDBJ whole genome shotgun (WGS) entry which is preliminary data.</text>
</comment>
<gene>
    <name evidence="2" type="ORF">EDD32_1575</name>
</gene>
<dbReference type="Proteomes" id="UP000280726">
    <property type="component" value="Unassembled WGS sequence"/>
</dbReference>
<dbReference type="OrthoDB" id="4966216at2"/>
<keyword evidence="3" id="KW-1185">Reference proteome</keyword>
<dbReference type="EMBL" id="RKRA01000001">
    <property type="protein sequence ID" value="RPF27110.1"/>
    <property type="molecule type" value="Genomic_DNA"/>
</dbReference>
<evidence type="ECO:0000313" key="2">
    <source>
        <dbReference type="EMBL" id="RPF27110.1"/>
    </source>
</evidence>
<dbReference type="Pfam" id="PF02559">
    <property type="entry name" value="CarD_TRCF_RID"/>
    <property type="match status" value="1"/>
</dbReference>
<dbReference type="PANTHER" id="PTHR38447">
    <property type="entry name" value="TRANSCRIPTION FACTOR YDEB-RELATED"/>
    <property type="match status" value="1"/>
</dbReference>
<evidence type="ECO:0000313" key="3">
    <source>
        <dbReference type="Proteomes" id="UP000280726"/>
    </source>
</evidence>
<dbReference type="AlphaFoldDB" id="A0A3N4Z7F5"/>
<organism evidence="2 3">
    <name type="scientific">Georgenia muralis</name>
    <dbReference type="NCBI Taxonomy" id="154117"/>
    <lineage>
        <taxon>Bacteria</taxon>
        <taxon>Bacillati</taxon>
        <taxon>Actinomycetota</taxon>
        <taxon>Actinomycetes</taxon>
        <taxon>Micrococcales</taxon>
        <taxon>Bogoriellaceae</taxon>
        <taxon>Georgenia</taxon>
    </lineage>
</organism>
<evidence type="ECO:0000259" key="1">
    <source>
        <dbReference type="SMART" id="SM01058"/>
    </source>
</evidence>
<name>A0A3N4Z7F5_9MICO</name>
<dbReference type="InterPro" id="IPR042215">
    <property type="entry name" value="CarD-like_C"/>
</dbReference>
<accession>A0A3N4Z7F5</accession>
<feature type="domain" description="CarD-like/TRCF RNAP-interacting" evidence="1">
    <location>
        <begin position="2"/>
        <end position="112"/>
    </location>
</feature>
<dbReference type="InterPro" id="IPR003711">
    <property type="entry name" value="CarD-like/TRCF_RID"/>
</dbReference>
<dbReference type="PANTHER" id="PTHR38447:SF1">
    <property type="entry name" value="RNA POLYMERASE-BINDING TRANSCRIPTION FACTOR CARD"/>
    <property type="match status" value="1"/>
</dbReference>
<dbReference type="Pfam" id="PF21095">
    <property type="entry name" value="CarD_C"/>
    <property type="match status" value="1"/>
</dbReference>
<dbReference type="SMART" id="SM01058">
    <property type="entry name" value="CarD_TRCF"/>
    <property type="match status" value="1"/>
</dbReference>
<dbReference type="SUPFAM" id="SSF141259">
    <property type="entry name" value="CarD-like"/>
    <property type="match status" value="1"/>
</dbReference>
<dbReference type="InterPro" id="IPR048792">
    <property type="entry name" value="CarD_C"/>
</dbReference>
<dbReference type="GO" id="GO:0009303">
    <property type="term" value="P:rRNA transcription"/>
    <property type="evidence" value="ECO:0007669"/>
    <property type="project" value="TreeGrafter"/>
</dbReference>
<protein>
    <submittedName>
        <fullName evidence="2">CarD family transcriptional regulator</fullName>
    </submittedName>
</protein>
<sequence length="166" mass="18135">MKFSQGQTVVHPHHGPSTVIEITTRPVRGIPMTYLRLQVQGSALEIGVPLDRADDVGLRPLLDDEQRARLLAVLGGPGEAQEAAWSRRYKATQDRLRVGDLLVTAGVVRDLTRRLHAHGLSLGERDQLREARALLVAEASVALALPHEEAEHRLDEAILGRVATAS</sequence>
<dbReference type="Gene3D" id="1.20.58.1290">
    <property type="entry name" value="CarD-like, C-terminal domain"/>
    <property type="match status" value="1"/>
</dbReference>